<dbReference type="EMBL" id="QRDP01000004">
    <property type="protein sequence ID" value="RED15881.1"/>
    <property type="molecule type" value="Genomic_DNA"/>
</dbReference>
<feature type="transmembrane region" description="Helical" evidence="1">
    <location>
        <begin position="113"/>
        <end position="136"/>
    </location>
</feature>
<organism evidence="2 3">
    <name type="scientific">Parasphingopyxis lamellibrachiae</name>
    <dbReference type="NCBI Taxonomy" id="680125"/>
    <lineage>
        <taxon>Bacteria</taxon>
        <taxon>Pseudomonadati</taxon>
        <taxon>Pseudomonadota</taxon>
        <taxon>Alphaproteobacteria</taxon>
        <taxon>Sphingomonadales</taxon>
        <taxon>Sphingomonadaceae</taxon>
        <taxon>Parasphingopyxis</taxon>
    </lineage>
</organism>
<dbReference type="Proteomes" id="UP000256310">
    <property type="component" value="Unassembled WGS sequence"/>
</dbReference>
<keyword evidence="1" id="KW-1133">Transmembrane helix</keyword>
<feature type="transmembrane region" description="Helical" evidence="1">
    <location>
        <begin position="59"/>
        <end position="81"/>
    </location>
</feature>
<keyword evidence="3" id="KW-1185">Reference proteome</keyword>
<dbReference type="RefSeq" id="WP_116235349.1">
    <property type="nucleotide sequence ID" value="NZ_QRDP01000004.1"/>
</dbReference>
<keyword evidence="1" id="KW-0812">Transmembrane</keyword>
<keyword evidence="1" id="KW-0472">Membrane</keyword>
<dbReference type="AlphaFoldDB" id="A0A3D9FFN4"/>
<feature type="transmembrane region" description="Helical" evidence="1">
    <location>
        <begin position="12"/>
        <end position="33"/>
    </location>
</feature>
<evidence type="ECO:0008006" key="4">
    <source>
        <dbReference type="Google" id="ProtNLM"/>
    </source>
</evidence>
<protein>
    <recommendedName>
        <fullName evidence="4">Sugar transporter</fullName>
    </recommendedName>
</protein>
<evidence type="ECO:0000256" key="1">
    <source>
        <dbReference type="SAM" id="Phobius"/>
    </source>
</evidence>
<proteinExistence type="predicted"/>
<feature type="transmembrane region" description="Helical" evidence="1">
    <location>
        <begin position="88"/>
        <end position="107"/>
    </location>
</feature>
<evidence type="ECO:0000313" key="3">
    <source>
        <dbReference type="Proteomes" id="UP000256310"/>
    </source>
</evidence>
<reference evidence="2" key="1">
    <citation type="submission" date="2018-07" db="EMBL/GenBank/DDBJ databases">
        <title>Genomic Encyclopedia of Type Strains, Phase IV (KMG-IV): sequencing the most valuable type-strain genomes for metagenomic binning, comparative biology and taxonomic classification.</title>
        <authorList>
            <person name="Goeker M."/>
        </authorList>
    </citation>
    <scope>NUCLEOTIDE SEQUENCE [LARGE SCALE GENOMIC DNA]</scope>
    <source>
        <strain evidence="2">DSM 26725</strain>
    </source>
</reference>
<sequence>MNNVLSRKPPGSFWAISILALLWNGIGCFQYFALTTATDEQLATMFSAAERTIFQSTPAWVTGAFAIAVFGGLIGALALLARKAWARILFILSLIAVVVQHSWTFVFSGYLDIMPATAAIGPVLVVIVGIFEIWYAGNAVKRGWLR</sequence>
<dbReference type="OrthoDB" id="7507670at2"/>
<gene>
    <name evidence="2" type="ORF">DFR46_0889</name>
</gene>
<comment type="caution">
    <text evidence="2">The sequence shown here is derived from an EMBL/GenBank/DDBJ whole genome shotgun (WGS) entry which is preliminary data.</text>
</comment>
<evidence type="ECO:0000313" key="2">
    <source>
        <dbReference type="EMBL" id="RED15881.1"/>
    </source>
</evidence>
<accession>A0A3D9FFN4</accession>
<name>A0A3D9FFN4_9SPHN</name>